<gene>
    <name evidence="2" type="ORF">JYP50_04005</name>
</gene>
<proteinExistence type="predicted"/>
<dbReference type="EMBL" id="JAFKCZ010000003">
    <property type="protein sequence ID" value="MBN7795740.1"/>
    <property type="molecule type" value="Genomic_DNA"/>
</dbReference>
<protein>
    <submittedName>
        <fullName evidence="2">Uncharacterized protein</fullName>
    </submittedName>
</protein>
<dbReference type="Proteomes" id="UP000664303">
    <property type="component" value="Unassembled WGS sequence"/>
</dbReference>
<evidence type="ECO:0000313" key="2">
    <source>
        <dbReference type="EMBL" id="MBN7795740.1"/>
    </source>
</evidence>
<accession>A0A939DCL6</accession>
<feature type="chain" id="PRO_5037299499" evidence="1">
    <location>
        <begin position="23"/>
        <end position="111"/>
    </location>
</feature>
<dbReference type="AlphaFoldDB" id="A0A939DCL6"/>
<sequence length="111" mass="12471">MKIIAKSLALVVLPLFTAGAWADVTQDCILEGTVDKRKAEQTGRDVYVAFHSAKEASRDANCNIGRRNRVEFKQSKDSGIEDAPHGATVKYRYTEENNDKGQWKLLDVSKW</sequence>
<keyword evidence="3" id="KW-1185">Reference proteome</keyword>
<reference evidence="2" key="1">
    <citation type="submission" date="2021-02" db="EMBL/GenBank/DDBJ databases">
        <title>PHA producing bacteria isolated from coastal sediment in Guangdong, Shenzhen.</title>
        <authorList>
            <person name="Zheng W."/>
            <person name="Yu S."/>
            <person name="Huang Y."/>
        </authorList>
    </citation>
    <scope>NUCLEOTIDE SEQUENCE</scope>
    <source>
        <strain evidence="2">TN14-10</strain>
    </source>
</reference>
<keyword evidence="1" id="KW-0732">Signal</keyword>
<feature type="signal peptide" evidence="1">
    <location>
        <begin position="1"/>
        <end position="22"/>
    </location>
</feature>
<evidence type="ECO:0000256" key="1">
    <source>
        <dbReference type="SAM" id="SignalP"/>
    </source>
</evidence>
<name>A0A939DCL6_9GAMM</name>
<evidence type="ECO:0000313" key="3">
    <source>
        <dbReference type="Proteomes" id="UP000664303"/>
    </source>
</evidence>
<organism evidence="2 3">
    <name type="scientific">Parahaliea mediterranea</name>
    <dbReference type="NCBI Taxonomy" id="651086"/>
    <lineage>
        <taxon>Bacteria</taxon>
        <taxon>Pseudomonadati</taxon>
        <taxon>Pseudomonadota</taxon>
        <taxon>Gammaproteobacteria</taxon>
        <taxon>Cellvibrionales</taxon>
        <taxon>Halieaceae</taxon>
        <taxon>Parahaliea</taxon>
    </lineage>
</organism>
<comment type="caution">
    <text evidence="2">The sequence shown here is derived from an EMBL/GenBank/DDBJ whole genome shotgun (WGS) entry which is preliminary data.</text>
</comment>
<dbReference type="RefSeq" id="WP_206559189.1">
    <property type="nucleotide sequence ID" value="NZ_JAFKCZ010000003.1"/>
</dbReference>